<evidence type="ECO:0000256" key="6">
    <source>
        <dbReference type="ARBA" id="ARBA00048481"/>
    </source>
</evidence>
<keyword evidence="3" id="KW-0808">Transferase</keyword>
<dbReference type="CTD" id="55006"/>
<dbReference type="InterPro" id="IPR029063">
    <property type="entry name" value="SAM-dependent_MTases_sf"/>
</dbReference>
<dbReference type="SMR" id="A0A6P3VQ58"/>
<dbReference type="Gene3D" id="3.10.330.20">
    <property type="match status" value="1"/>
</dbReference>
<dbReference type="PROSITE" id="PS51620">
    <property type="entry name" value="SAM_TRM61"/>
    <property type="match status" value="1"/>
</dbReference>
<keyword evidence="5" id="KW-0819">tRNA processing</keyword>
<dbReference type="RefSeq" id="XP_012678285.2">
    <property type="nucleotide sequence ID" value="XM_012822831.3"/>
</dbReference>
<evidence type="ECO:0000256" key="3">
    <source>
        <dbReference type="ARBA" id="ARBA00022679"/>
    </source>
</evidence>
<feature type="region of interest" description="Disordered" evidence="7">
    <location>
        <begin position="46"/>
        <end position="72"/>
    </location>
</feature>
<dbReference type="FunFam" id="3.40.50.150:FF:000181">
    <property type="entry name" value="tRNA (Adenine(58)-N(1))-methyltransferase, mitochondrial isoform X4"/>
    <property type="match status" value="1"/>
</dbReference>
<evidence type="ECO:0000313" key="11">
    <source>
        <dbReference type="RefSeq" id="XP_012678285.2"/>
    </source>
</evidence>
<feature type="domain" description="tRNA (adenine(58)-N(1))-methyltransferase catalytic subunit TRM61 C-terminal" evidence="8">
    <location>
        <begin position="252"/>
        <end position="495"/>
    </location>
</feature>
<dbReference type="InterPro" id="IPR014816">
    <property type="entry name" value="tRNA_MeTrfase_Gcd14"/>
</dbReference>
<dbReference type="PANTHER" id="PTHR12133">
    <property type="entry name" value="TRNA (ADENINE(58)-N(1))-METHYLTRANSFERASE"/>
    <property type="match status" value="1"/>
</dbReference>
<evidence type="ECO:0000256" key="5">
    <source>
        <dbReference type="ARBA" id="ARBA00022694"/>
    </source>
</evidence>
<keyword evidence="2" id="KW-0489">Methyltransferase</keyword>
<dbReference type="PANTHER" id="PTHR12133:SF1">
    <property type="entry name" value="TRNA (ADENINE(58)-N(1))-METHYLTRANSFERASE, MITOCHONDRIAL"/>
    <property type="match status" value="1"/>
</dbReference>
<dbReference type="FunFam" id="3.10.330.20:FF:000003">
    <property type="entry name" value="tRNA (Adenine(58)-N(1))-methyltransferase, mitochondrial isoform X1"/>
    <property type="match status" value="1"/>
</dbReference>
<dbReference type="OrthoDB" id="5585464at2759"/>
<dbReference type="GO" id="GO:0160107">
    <property type="term" value="F:tRNA (adenine(58)-N1)-methyltransferase activity"/>
    <property type="evidence" value="ECO:0007669"/>
    <property type="project" value="UniProtKB-EC"/>
</dbReference>
<evidence type="ECO:0000313" key="10">
    <source>
        <dbReference type="Proteomes" id="UP000515152"/>
    </source>
</evidence>
<dbReference type="InterPro" id="IPR049470">
    <property type="entry name" value="TRM61_C"/>
</dbReference>
<evidence type="ECO:0000256" key="7">
    <source>
        <dbReference type="SAM" id="MobiDB-lite"/>
    </source>
</evidence>
<evidence type="ECO:0000259" key="8">
    <source>
        <dbReference type="Pfam" id="PF08704"/>
    </source>
</evidence>
<evidence type="ECO:0000256" key="4">
    <source>
        <dbReference type="ARBA" id="ARBA00022691"/>
    </source>
</evidence>
<dbReference type="KEGG" id="char:105896108"/>
<dbReference type="GeneID" id="105896108"/>
<comment type="catalytic activity">
    <reaction evidence="6">
        <text>an adenosine in mRNA + S-adenosyl-L-methionine = an N(1)-methyladenosine in mRNA + S-adenosyl-L-homocysteine + H(+)</text>
        <dbReference type="Rhea" id="RHEA:55392"/>
        <dbReference type="Rhea" id="RHEA-COMP:12414"/>
        <dbReference type="Rhea" id="RHEA-COMP:12415"/>
        <dbReference type="ChEBI" id="CHEBI:15378"/>
        <dbReference type="ChEBI" id="CHEBI:57856"/>
        <dbReference type="ChEBI" id="CHEBI:59789"/>
        <dbReference type="ChEBI" id="CHEBI:74411"/>
        <dbReference type="ChEBI" id="CHEBI:74491"/>
    </reaction>
</comment>
<dbReference type="AlphaFoldDB" id="A0A6P3VQ58"/>
<feature type="compositionally biased region" description="Acidic residues" evidence="7">
    <location>
        <begin position="449"/>
        <end position="459"/>
    </location>
</feature>
<dbReference type="EC" id="2.1.1.220" evidence="1"/>
<evidence type="ECO:0000256" key="2">
    <source>
        <dbReference type="ARBA" id="ARBA00022603"/>
    </source>
</evidence>
<dbReference type="GO" id="GO:0005739">
    <property type="term" value="C:mitochondrion"/>
    <property type="evidence" value="ECO:0007669"/>
    <property type="project" value="TreeGrafter"/>
</dbReference>
<feature type="region of interest" description="Disordered" evidence="7">
    <location>
        <begin position="441"/>
        <end position="483"/>
    </location>
</feature>
<organism evidence="10 11">
    <name type="scientific">Clupea harengus</name>
    <name type="common">Atlantic herring</name>
    <dbReference type="NCBI Taxonomy" id="7950"/>
    <lineage>
        <taxon>Eukaryota</taxon>
        <taxon>Metazoa</taxon>
        <taxon>Chordata</taxon>
        <taxon>Craniata</taxon>
        <taxon>Vertebrata</taxon>
        <taxon>Euteleostomi</taxon>
        <taxon>Actinopterygii</taxon>
        <taxon>Neopterygii</taxon>
        <taxon>Teleostei</taxon>
        <taxon>Clupei</taxon>
        <taxon>Clupeiformes</taxon>
        <taxon>Clupeoidei</taxon>
        <taxon>Clupeidae</taxon>
        <taxon>Clupea</taxon>
    </lineage>
</organism>
<dbReference type="GO" id="GO:0030488">
    <property type="term" value="P:tRNA methylation"/>
    <property type="evidence" value="ECO:0007669"/>
    <property type="project" value="InterPro"/>
</dbReference>
<proteinExistence type="predicted"/>
<name>A0A6P3VQ58_CLUHA</name>
<reference evidence="11" key="1">
    <citation type="submission" date="2025-08" db="UniProtKB">
        <authorList>
            <consortium name="RefSeq"/>
        </authorList>
    </citation>
    <scope>IDENTIFICATION</scope>
</reference>
<feature type="region of interest" description="Disordered" evidence="7">
    <location>
        <begin position="129"/>
        <end position="174"/>
    </location>
</feature>
<dbReference type="Gene3D" id="3.40.50.150">
    <property type="entry name" value="Vaccinia Virus protein VP39"/>
    <property type="match status" value="1"/>
</dbReference>
<feature type="domain" description="TR61B FKBP-like" evidence="9">
    <location>
        <begin position="188"/>
        <end position="241"/>
    </location>
</feature>
<accession>A0A6P3VQ58</accession>
<evidence type="ECO:0000259" key="9">
    <source>
        <dbReference type="Pfam" id="PF21985"/>
    </source>
</evidence>
<dbReference type="Proteomes" id="UP000515152">
    <property type="component" value="Chromosome 14"/>
</dbReference>
<dbReference type="Pfam" id="PF21985">
    <property type="entry name" value="TR61B_FKBP-like"/>
    <property type="match status" value="1"/>
</dbReference>
<dbReference type="Pfam" id="PF08704">
    <property type="entry name" value="GCD14"/>
    <property type="match status" value="1"/>
</dbReference>
<dbReference type="GO" id="GO:0031515">
    <property type="term" value="C:tRNA (m1A) methyltransferase complex"/>
    <property type="evidence" value="ECO:0007669"/>
    <property type="project" value="InterPro"/>
</dbReference>
<gene>
    <name evidence="11" type="primary">trmt61b</name>
</gene>
<evidence type="ECO:0000256" key="1">
    <source>
        <dbReference type="ARBA" id="ARBA00012796"/>
    </source>
</evidence>
<protein>
    <recommendedName>
        <fullName evidence="1">tRNA (adenine(58)-N(1))-methyltransferase</fullName>
        <ecNumber evidence="1">2.1.1.220</ecNumber>
    </recommendedName>
</protein>
<dbReference type="InterPro" id="IPR054151">
    <property type="entry name" value="TR61B_FKBP-like"/>
</dbReference>
<dbReference type="SUPFAM" id="SSF53335">
    <property type="entry name" value="S-adenosyl-L-methionine-dependent methyltransferases"/>
    <property type="match status" value="1"/>
</dbReference>
<keyword evidence="10" id="KW-1185">Reference proteome</keyword>
<sequence>MSSSLQLKQAVVVTHRLARLCVALRGNCYVCPKLNVTASVRSFGTGAEGSGEDGNNPAPKVPPLPLKAPLFGRRRPLSPLERVSRLIPQESLSPEVWQLREDKKEDNNDRPEGAQNDKVPVEALHGDTHTHQEVEGSQGDIQRRGEEVDSVSVGDSLTTADAGPPTESTESAQDAHVCLPGERLLSYGELVLAERRKKKRIAFQKMFTLEEGGKLYSPWGWIPHNAIAEHPSGPSLHTSLGIPMSLRRPSLEEFTLYMKRGPAITYPKDCAAMAMMMDISEGDCVLESGSGSGALSLFLSRAVGSKGRVLSVEVRDDHHRRARLNYKHWRKSWSLRRGEDWPDNVQFHKADLQTAGSLLTGWGFNSIALDMLDPQLVLPVVIPHLHPGAVCAVYLANVTQIVELLEGIHYSKLPLVCERVIEVQYRDWYVGPSFRKDGSLNSRRALTEEGQEEEEEESNGEGKDKASSPDARPFGSVPYVARPHPEQLGHTAFLVRLRKIWK</sequence>
<keyword evidence="4" id="KW-0949">S-adenosyl-L-methionine</keyword>